<dbReference type="InterPro" id="IPR036770">
    <property type="entry name" value="Ankyrin_rpt-contain_sf"/>
</dbReference>
<dbReference type="SUPFAM" id="SSF48452">
    <property type="entry name" value="TPR-like"/>
    <property type="match status" value="1"/>
</dbReference>
<keyword evidence="8" id="KW-1185">Reference proteome</keyword>
<comment type="caution">
    <text evidence="7">The sequence shown here is derived from an EMBL/GenBank/DDBJ whole genome shotgun (WGS) entry which is preliminary data.</text>
</comment>
<dbReference type="SMART" id="SM00248">
    <property type="entry name" value="ANK"/>
    <property type="match status" value="1"/>
</dbReference>
<name>A0ABW1ZY11_9GAMM</name>
<reference evidence="8" key="1">
    <citation type="journal article" date="2019" name="Int. J. Syst. Evol. Microbiol.">
        <title>The Global Catalogue of Microorganisms (GCM) 10K type strain sequencing project: providing services to taxonomists for standard genome sequencing and annotation.</title>
        <authorList>
            <consortium name="The Broad Institute Genomics Platform"/>
            <consortium name="The Broad Institute Genome Sequencing Center for Infectious Disease"/>
            <person name="Wu L."/>
            <person name="Ma J."/>
        </authorList>
    </citation>
    <scope>NUCLEOTIDE SEQUENCE [LARGE SCALE GENOMIC DNA]</scope>
    <source>
        <strain evidence="8">NBRC 111756</strain>
    </source>
</reference>
<dbReference type="Gene3D" id="1.25.40.10">
    <property type="entry name" value="Tetratricopeptide repeat domain"/>
    <property type="match status" value="1"/>
</dbReference>
<evidence type="ECO:0000313" key="8">
    <source>
        <dbReference type="Proteomes" id="UP001596422"/>
    </source>
</evidence>
<dbReference type="PANTHER" id="PTHR24171:SF10">
    <property type="entry name" value="ANKYRIN REPEAT DOMAIN-CONTAINING PROTEIN 29-LIKE"/>
    <property type="match status" value="1"/>
</dbReference>
<evidence type="ECO:0000313" key="7">
    <source>
        <dbReference type="EMBL" id="MFC6670087.1"/>
    </source>
</evidence>
<dbReference type="PANTHER" id="PTHR24171">
    <property type="entry name" value="ANKYRIN REPEAT DOMAIN-CONTAINING PROTEIN 39-RELATED"/>
    <property type="match status" value="1"/>
</dbReference>
<feature type="coiled-coil region" evidence="5">
    <location>
        <begin position="203"/>
        <end position="237"/>
    </location>
</feature>
<accession>A0ABW1ZY11</accession>
<keyword evidence="2 3" id="KW-0040">ANK repeat</keyword>
<dbReference type="SUPFAM" id="SSF48403">
    <property type="entry name" value="Ankyrin repeat"/>
    <property type="match status" value="1"/>
</dbReference>
<evidence type="ECO:0000256" key="4">
    <source>
        <dbReference type="PROSITE-ProRule" id="PRU00339"/>
    </source>
</evidence>
<dbReference type="EMBL" id="JBHSWE010000001">
    <property type="protein sequence ID" value="MFC6670087.1"/>
    <property type="molecule type" value="Genomic_DNA"/>
</dbReference>
<dbReference type="InterPro" id="IPR011990">
    <property type="entry name" value="TPR-like_helical_dom_sf"/>
</dbReference>
<dbReference type="PROSITE" id="PS50088">
    <property type="entry name" value="ANK_REPEAT"/>
    <property type="match status" value="1"/>
</dbReference>
<dbReference type="PROSITE" id="PS50005">
    <property type="entry name" value="TPR"/>
    <property type="match status" value="1"/>
</dbReference>
<evidence type="ECO:0000256" key="6">
    <source>
        <dbReference type="SAM" id="MobiDB-lite"/>
    </source>
</evidence>
<evidence type="ECO:0000256" key="2">
    <source>
        <dbReference type="ARBA" id="ARBA00023043"/>
    </source>
</evidence>
<dbReference type="RefSeq" id="WP_379912966.1">
    <property type="nucleotide sequence ID" value="NZ_JBHSWE010000001.1"/>
</dbReference>
<feature type="repeat" description="ANK" evidence="3">
    <location>
        <begin position="7"/>
        <end position="39"/>
    </location>
</feature>
<dbReference type="Gene3D" id="1.25.40.20">
    <property type="entry name" value="Ankyrin repeat-containing domain"/>
    <property type="match status" value="1"/>
</dbReference>
<feature type="region of interest" description="Disordered" evidence="6">
    <location>
        <begin position="60"/>
        <end position="87"/>
    </location>
</feature>
<evidence type="ECO:0000256" key="3">
    <source>
        <dbReference type="PROSITE-ProRule" id="PRU00023"/>
    </source>
</evidence>
<sequence>MDARNKYGWTPLMLATKAGHQGIVRTLLARGADPNIKNRDSTSALMMAQGSGMADLFKAERDQGRSEPTPEATVEVTPRPGPDAEIDKEQAARDRQRAAAELARREQQDRQRNVTRLLATAQRQVGANRLTLPAGDNAYATYTEVLDLDPGNQEAEAGLERIADQYVRLAERSGRDGDWNRSLEYIERGLRVRPKHAQLLALKEDIQARQALAKQERQEAEAQRQQVANLLATAKRQLRAGQLTGPDGNNAHASYRGCWRWTQATGRPKPG</sequence>
<dbReference type="InterPro" id="IPR002110">
    <property type="entry name" value="Ankyrin_rpt"/>
</dbReference>
<dbReference type="PROSITE" id="PS50297">
    <property type="entry name" value="ANK_REP_REGION"/>
    <property type="match status" value="1"/>
</dbReference>
<dbReference type="Proteomes" id="UP001596422">
    <property type="component" value="Unassembled WGS sequence"/>
</dbReference>
<evidence type="ECO:0000256" key="5">
    <source>
        <dbReference type="SAM" id="Coils"/>
    </source>
</evidence>
<protein>
    <submittedName>
        <fullName evidence="7">Ankyrin repeat domain-containing protein</fullName>
    </submittedName>
</protein>
<dbReference type="InterPro" id="IPR019734">
    <property type="entry name" value="TPR_rpt"/>
</dbReference>
<organism evidence="7 8">
    <name type="scientific">Marinobacterium aestuariivivens</name>
    <dbReference type="NCBI Taxonomy" id="1698799"/>
    <lineage>
        <taxon>Bacteria</taxon>
        <taxon>Pseudomonadati</taxon>
        <taxon>Pseudomonadota</taxon>
        <taxon>Gammaproteobacteria</taxon>
        <taxon>Oceanospirillales</taxon>
        <taxon>Oceanospirillaceae</taxon>
        <taxon>Marinobacterium</taxon>
    </lineage>
</organism>
<feature type="repeat" description="TPR" evidence="4">
    <location>
        <begin position="163"/>
        <end position="196"/>
    </location>
</feature>
<proteinExistence type="predicted"/>
<keyword evidence="5" id="KW-0175">Coiled coil</keyword>
<gene>
    <name evidence="7" type="ORF">ACFQDL_08310</name>
</gene>
<dbReference type="Pfam" id="PF00023">
    <property type="entry name" value="Ank"/>
    <property type="match status" value="1"/>
</dbReference>
<keyword evidence="1" id="KW-0677">Repeat</keyword>
<keyword evidence="4" id="KW-0802">TPR repeat</keyword>
<evidence type="ECO:0000256" key="1">
    <source>
        <dbReference type="ARBA" id="ARBA00022737"/>
    </source>
</evidence>